<name>A0A0C1NAZ5_9CYAN</name>
<evidence type="ECO:0000313" key="1">
    <source>
        <dbReference type="EMBL" id="KIE09861.1"/>
    </source>
</evidence>
<dbReference type="OrthoDB" id="9838590at2"/>
<organism evidence="1">
    <name type="scientific">Tolypothrix bouteillei VB521301</name>
    <dbReference type="NCBI Taxonomy" id="1479485"/>
    <lineage>
        <taxon>Bacteria</taxon>
        <taxon>Bacillati</taxon>
        <taxon>Cyanobacteriota</taxon>
        <taxon>Cyanophyceae</taxon>
        <taxon>Nostocales</taxon>
        <taxon>Tolypothrichaceae</taxon>
        <taxon>Tolypothrix</taxon>
    </lineage>
</organism>
<sequence>MELQEKIEKILHTDPCSPGLREKRDEVYNPFGRQEKLTQNLIFKVDEKFKKRLLTLPNWAEIVRVVLEYELDTGEFILRRPQRQKSGRSGSLSGVAATDPIAVRVSESLEARIKGVPRWQAKARQALADGLGDLLESIPDDLVS</sequence>
<comment type="caution">
    <text evidence="1">The sequence shown here is derived from an EMBL/GenBank/DDBJ whole genome shotgun (WGS) entry which is preliminary data.</text>
</comment>
<reference evidence="1" key="1">
    <citation type="journal article" date="2015" name="Genome Announc.">
        <title>Draft Genome Sequence of Tolypothrix boutellei Strain VB521301.</title>
        <authorList>
            <person name="Chandrababunaidu M.M."/>
            <person name="Singh D."/>
            <person name="Sen D."/>
            <person name="Bhan S."/>
            <person name="Das S."/>
            <person name="Gupta A."/>
            <person name="Adhikary S.P."/>
            <person name="Tripathy S."/>
        </authorList>
    </citation>
    <scope>NUCLEOTIDE SEQUENCE</scope>
    <source>
        <strain evidence="1">VB521301</strain>
    </source>
</reference>
<dbReference type="EMBL" id="JHEG02000053">
    <property type="protein sequence ID" value="KIE09861.1"/>
    <property type="molecule type" value="Genomic_DNA"/>
</dbReference>
<gene>
    <name evidence="1" type="ORF">DA73_0224255</name>
</gene>
<accession>A0A0C1NAZ5</accession>
<protein>
    <submittedName>
        <fullName evidence="1">Uncharacterized protein</fullName>
    </submittedName>
</protein>
<dbReference type="STRING" id="1479485.DA73_0224255"/>
<dbReference type="AlphaFoldDB" id="A0A0C1NAZ5"/>
<proteinExistence type="predicted"/>